<evidence type="ECO:0000313" key="9">
    <source>
        <dbReference type="EMBL" id="QEC70023.1"/>
    </source>
</evidence>
<protein>
    <recommendedName>
        <fullName evidence="6">Peptidyl-prolyl cis-trans isomerase</fullName>
        <ecNumber evidence="6">5.2.1.8</ecNumber>
    </recommendedName>
</protein>
<dbReference type="Pfam" id="PF00254">
    <property type="entry name" value="FKBP_C"/>
    <property type="match status" value="1"/>
</dbReference>
<dbReference type="PANTHER" id="PTHR43811:SF19">
    <property type="entry name" value="39 KDA FK506-BINDING NUCLEAR PROTEIN"/>
    <property type="match status" value="1"/>
</dbReference>
<sequence length="159" mass="17091">MKKLPVIVLLMILFYSCGKSNTNSMCTNVAPSSEASTMAAFCVSNSITYQTDDNGIFYQIIEPGTGAPPDLNDTVYVLYTGTYLNGTVLDEQQTTPYASILNGFIDGWKLGLQKIAKGGEIKMVIPSSLCYACTGIPGAVPPNTILYFDVKLTDIKPAP</sequence>
<keyword evidence="4 5" id="KW-0413">Isomerase</keyword>
<dbReference type="KEGG" id="pgin:FRZ67_22975"/>
<dbReference type="Gene3D" id="3.10.50.40">
    <property type="match status" value="1"/>
</dbReference>
<evidence type="ECO:0000256" key="4">
    <source>
        <dbReference type="ARBA" id="ARBA00023235"/>
    </source>
</evidence>
<proteinExistence type="inferred from homology"/>
<dbReference type="PANTHER" id="PTHR43811">
    <property type="entry name" value="FKBP-TYPE PEPTIDYL-PROLYL CIS-TRANS ISOMERASE FKPA"/>
    <property type="match status" value="1"/>
</dbReference>
<dbReference type="OrthoDB" id="9814548at2"/>
<feature type="signal peptide" evidence="7">
    <location>
        <begin position="1"/>
        <end position="21"/>
    </location>
</feature>
<comment type="similarity">
    <text evidence="2 6">Belongs to the FKBP-type PPIase family.</text>
</comment>
<evidence type="ECO:0000313" key="10">
    <source>
        <dbReference type="Proteomes" id="UP000321533"/>
    </source>
</evidence>
<evidence type="ECO:0000256" key="6">
    <source>
        <dbReference type="RuleBase" id="RU003915"/>
    </source>
</evidence>
<evidence type="ECO:0000256" key="2">
    <source>
        <dbReference type="ARBA" id="ARBA00006577"/>
    </source>
</evidence>
<keyword evidence="10" id="KW-1185">Reference proteome</keyword>
<accession>A0A5B8VFV8</accession>
<feature type="chain" id="PRO_5022880453" description="Peptidyl-prolyl cis-trans isomerase" evidence="7">
    <location>
        <begin position="22"/>
        <end position="159"/>
    </location>
</feature>
<reference evidence="9 10" key="1">
    <citation type="journal article" date="2016" name="Int. J. Syst. Evol. Microbiol.">
        <title>Panacibacter ginsenosidivorans gen. nov., sp. nov., with ginsenoside converting activity isolated from soil of a ginseng field.</title>
        <authorList>
            <person name="Siddiqi M.Z."/>
            <person name="Muhammad Shafi S."/>
            <person name="Choi K.D."/>
            <person name="Im W.T."/>
        </authorList>
    </citation>
    <scope>NUCLEOTIDE SEQUENCE [LARGE SCALE GENOMIC DNA]</scope>
    <source>
        <strain evidence="9 10">Gsoil1550</strain>
    </source>
</reference>
<evidence type="ECO:0000256" key="7">
    <source>
        <dbReference type="SAM" id="SignalP"/>
    </source>
</evidence>
<feature type="domain" description="PPIase FKBP-type" evidence="8">
    <location>
        <begin position="72"/>
        <end position="156"/>
    </location>
</feature>
<keyword evidence="3 5" id="KW-0697">Rotamase</keyword>
<dbReference type="RefSeq" id="WP_147192899.1">
    <property type="nucleotide sequence ID" value="NZ_CP042435.1"/>
</dbReference>
<organism evidence="9 10">
    <name type="scientific">Panacibacter ginsenosidivorans</name>
    <dbReference type="NCBI Taxonomy" id="1813871"/>
    <lineage>
        <taxon>Bacteria</taxon>
        <taxon>Pseudomonadati</taxon>
        <taxon>Bacteroidota</taxon>
        <taxon>Chitinophagia</taxon>
        <taxon>Chitinophagales</taxon>
        <taxon>Chitinophagaceae</taxon>
        <taxon>Panacibacter</taxon>
    </lineage>
</organism>
<comment type="catalytic activity">
    <reaction evidence="1 5 6">
        <text>[protein]-peptidylproline (omega=180) = [protein]-peptidylproline (omega=0)</text>
        <dbReference type="Rhea" id="RHEA:16237"/>
        <dbReference type="Rhea" id="RHEA-COMP:10747"/>
        <dbReference type="Rhea" id="RHEA-COMP:10748"/>
        <dbReference type="ChEBI" id="CHEBI:83833"/>
        <dbReference type="ChEBI" id="CHEBI:83834"/>
        <dbReference type="EC" id="5.2.1.8"/>
    </reaction>
</comment>
<evidence type="ECO:0000256" key="3">
    <source>
        <dbReference type="ARBA" id="ARBA00023110"/>
    </source>
</evidence>
<dbReference type="SUPFAM" id="SSF54534">
    <property type="entry name" value="FKBP-like"/>
    <property type="match status" value="1"/>
</dbReference>
<dbReference type="AlphaFoldDB" id="A0A5B8VFV8"/>
<dbReference type="EMBL" id="CP042435">
    <property type="protein sequence ID" value="QEC70023.1"/>
    <property type="molecule type" value="Genomic_DNA"/>
</dbReference>
<evidence type="ECO:0000259" key="8">
    <source>
        <dbReference type="PROSITE" id="PS50059"/>
    </source>
</evidence>
<evidence type="ECO:0000256" key="1">
    <source>
        <dbReference type="ARBA" id="ARBA00000971"/>
    </source>
</evidence>
<dbReference type="PROSITE" id="PS51257">
    <property type="entry name" value="PROKAR_LIPOPROTEIN"/>
    <property type="match status" value="1"/>
</dbReference>
<name>A0A5B8VFV8_9BACT</name>
<evidence type="ECO:0000256" key="5">
    <source>
        <dbReference type="PROSITE-ProRule" id="PRU00277"/>
    </source>
</evidence>
<dbReference type="EC" id="5.2.1.8" evidence="6"/>
<dbReference type="InterPro" id="IPR046357">
    <property type="entry name" value="PPIase_dom_sf"/>
</dbReference>
<dbReference type="Proteomes" id="UP000321533">
    <property type="component" value="Chromosome"/>
</dbReference>
<gene>
    <name evidence="9" type="ORF">FRZ67_22975</name>
</gene>
<dbReference type="PROSITE" id="PS50059">
    <property type="entry name" value="FKBP_PPIASE"/>
    <property type="match status" value="1"/>
</dbReference>
<keyword evidence="7" id="KW-0732">Signal</keyword>
<dbReference type="GO" id="GO:0003755">
    <property type="term" value="F:peptidyl-prolyl cis-trans isomerase activity"/>
    <property type="evidence" value="ECO:0007669"/>
    <property type="project" value="UniProtKB-UniRule"/>
</dbReference>
<dbReference type="InterPro" id="IPR001179">
    <property type="entry name" value="PPIase_FKBP_dom"/>
</dbReference>